<accession>A0A386WPG8</accession>
<evidence type="ECO:0008006" key="3">
    <source>
        <dbReference type="Google" id="ProtNLM"/>
    </source>
</evidence>
<proteinExistence type="predicted"/>
<dbReference type="Proteomes" id="UP000267804">
    <property type="component" value="Chromosome"/>
</dbReference>
<name>A0A386WPG8_9ACTN</name>
<evidence type="ECO:0000313" key="1">
    <source>
        <dbReference type="EMBL" id="AYF29309.1"/>
    </source>
</evidence>
<organism evidence="1 2">
    <name type="scientific">Micromonospora tulbaghiae</name>
    <dbReference type="NCBI Taxonomy" id="479978"/>
    <lineage>
        <taxon>Bacteria</taxon>
        <taxon>Bacillati</taxon>
        <taxon>Actinomycetota</taxon>
        <taxon>Actinomycetes</taxon>
        <taxon>Micromonosporales</taxon>
        <taxon>Micromonosporaceae</taxon>
        <taxon>Micromonospora</taxon>
    </lineage>
</organism>
<sequence length="151" mass="16069">MYPVALFPDGELVALTWLRAALAARPEPYAAGVTVATKLPPATSPGRHVRLRRLGGGQLHVVADSPRIQAQVWFSTGGAADEKSRNDLAQLVWALLRGIRGQSVTIPGWPAPVACYRVATFSGPIPVPDPVDASRTISQLAVEIAMRGRAL</sequence>
<dbReference type="EMBL" id="CP024087">
    <property type="protein sequence ID" value="AYF29309.1"/>
    <property type="molecule type" value="Genomic_DNA"/>
</dbReference>
<evidence type="ECO:0000313" key="2">
    <source>
        <dbReference type="Proteomes" id="UP000267804"/>
    </source>
</evidence>
<reference evidence="1 2" key="1">
    <citation type="submission" date="2017-10" db="EMBL/GenBank/DDBJ databases">
        <title>Integration of genomic and chemical information greatly accelerates assignment of the full stereostructure of myelolactone, a potent inhibitor of myeloma from a marine-derived Micromonospora.</title>
        <authorList>
            <person name="Kim M.C."/>
            <person name="Machado H."/>
            <person name="Jensen P.R."/>
            <person name="Fenical W."/>
        </authorList>
    </citation>
    <scope>NUCLEOTIDE SEQUENCE [LARGE SCALE GENOMIC DNA]</scope>
    <source>
        <strain evidence="1 2">CNY-010</strain>
    </source>
</reference>
<dbReference type="KEGG" id="mtua:CSH63_17925"/>
<dbReference type="AlphaFoldDB" id="A0A386WPG8"/>
<dbReference type="RefSeq" id="WP_120571275.1">
    <property type="nucleotide sequence ID" value="NZ_CP024087.1"/>
</dbReference>
<protein>
    <recommendedName>
        <fullName evidence="3">Tail terminator</fullName>
    </recommendedName>
</protein>
<gene>
    <name evidence="1" type="ORF">CSH63_17925</name>
</gene>